<sequence length="292" mass="33089">MVLIHIKHNDESQFLCESTLSTSVDDLVNNVVTIYNGRLKIDRICCEMSELANYGTMYPPEIMGLTEEQVEELKLVDTWGNKCIPSGGFGENKDPIGRRNGKQPRKEMQDILNNTAKEAKDLITKNLVAQNQCLTMKIIQEALNLLKGAVTIVYPMKLPPHDVIRMEFENIEDLSGTQAAKDVIDATAAKIWFCGKEMYRDGKTVGDYIGKIENCKVIMKISKPGQGAPGREPVMNEEQRKQIMLHAYRKQEEMKKLMADDDDSYLNSKWADSGNLKRSFHGMDKISWRPGK</sequence>
<evidence type="ECO:0000256" key="1">
    <source>
        <dbReference type="ARBA" id="ARBA00009619"/>
    </source>
</evidence>
<gene>
    <name evidence="4" type="primary">LOC108560638</name>
</gene>
<evidence type="ECO:0000256" key="2">
    <source>
        <dbReference type="SAM" id="MobiDB-lite"/>
    </source>
</evidence>
<name>A0ABM1MGR0_NICVS</name>
<comment type="similarity">
    <text evidence="1">Belongs to the CFAP298 family.</text>
</comment>
<protein>
    <submittedName>
        <fullName evidence="4">UPF0769 protein C21orf59</fullName>
    </submittedName>
</protein>
<dbReference type="GeneID" id="108560638"/>
<dbReference type="PANTHER" id="PTHR13238:SF0">
    <property type="entry name" value="CILIA- AND FLAGELLA-ASSOCIATED PROTEIN 298"/>
    <property type="match status" value="1"/>
</dbReference>
<proteinExistence type="inferred from homology"/>
<dbReference type="Pfam" id="PF11069">
    <property type="entry name" value="CFAP298"/>
    <property type="match status" value="1"/>
</dbReference>
<accession>A0ABM1MGR0</accession>
<dbReference type="RefSeq" id="XP_017773760.1">
    <property type="nucleotide sequence ID" value="XM_017918271.1"/>
</dbReference>
<dbReference type="PANTHER" id="PTHR13238">
    <property type="entry name" value="PROTEIN C21ORF59"/>
    <property type="match status" value="1"/>
</dbReference>
<organism evidence="3 4">
    <name type="scientific">Nicrophorus vespilloides</name>
    <name type="common">Boreal carrion beetle</name>
    <dbReference type="NCBI Taxonomy" id="110193"/>
    <lineage>
        <taxon>Eukaryota</taxon>
        <taxon>Metazoa</taxon>
        <taxon>Ecdysozoa</taxon>
        <taxon>Arthropoda</taxon>
        <taxon>Hexapoda</taxon>
        <taxon>Insecta</taxon>
        <taxon>Pterygota</taxon>
        <taxon>Neoptera</taxon>
        <taxon>Endopterygota</taxon>
        <taxon>Coleoptera</taxon>
        <taxon>Polyphaga</taxon>
        <taxon>Staphyliniformia</taxon>
        <taxon>Silphidae</taxon>
        <taxon>Nicrophorinae</taxon>
        <taxon>Nicrophorus</taxon>
    </lineage>
</organism>
<keyword evidence="3" id="KW-1185">Reference proteome</keyword>
<dbReference type="Proteomes" id="UP000695000">
    <property type="component" value="Unplaced"/>
</dbReference>
<evidence type="ECO:0000313" key="3">
    <source>
        <dbReference type="Proteomes" id="UP000695000"/>
    </source>
</evidence>
<dbReference type="InterPro" id="IPR021298">
    <property type="entry name" value="CFAP298"/>
</dbReference>
<evidence type="ECO:0000313" key="4">
    <source>
        <dbReference type="RefSeq" id="XP_017773760.1"/>
    </source>
</evidence>
<feature type="region of interest" description="Disordered" evidence="2">
    <location>
        <begin position="273"/>
        <end position="292"/>
    </location>
</feature>
<reference evidence="4" key="1">
    <citation type="submission" date="2025-08" db="UniProtKB">
        <authorList>
            <consortium name="RefSeq"/>
        </authorList>
    </citation>
    <scope>IDENTIFICATION</scope>
    <source>
        <tissue evidence="4">Whole Larva</tissue>
    </source>
</reference>
<feature type="compositionally biased region" description="Basic and acidic residues" evidence="2">
    <location>
        <begin position="281"/>
        <end position="292"/>
    </location>
</feature>